<accession>A0A146JZ37</accession>
<keyword evidence="1" id="KW-0175">Coiled coil</keyword>
<dbReference type="InterPro" id="IPR032675">
    <property type="entry name" value="LRR_dom_sf"/>
</dbReference>
<reference evidence="3" key="1">
    <citation type="submission" date="2015-07" db="EMBL/GenBank/DDBJ databases">
        <title>Adaptation to a free-living lifestyle via gene acquisitions in the diplomonad Trepomonas sp. PC1.</title>
        <authorList>
            <person name="Xu F."/>
            <person name="Jerlstrom-Hultqvist J."/>
            <person name="Kolisko M."/>
            <person name="Simpson A.G.B."/>
            <person name="Roger A.J."/>
            <person name="Svard S.G."/>
            <person name="Andersson J.O."/>
        </authorList>
    </citation>
    <scope>NUCLEOTIDE SEQUENCE</scope>
    <source>
        <strain evidence="3">PC1</strain>
    </source>
</reference>
<feature type="non-terminal residue" evidence="3">
    <location>
        <position position="1"/>
    </location>
</feature>
<protein>
    <recommendedName>
        <fullName evidence="2">GYF domain-containing protein</fullName>
    </recommendedName>
</protein>
<name>A0A146JZ37_9EUKA</name>
<organism evidence="3">
    <name type="scientific">Trepomonas sp. PC1</name>
    <dbReference type="NCBI Taxonomy" id="1076344"/>
    <lineage>
        <taxon>Eukaryota</taxon>
        <taxon>Metamonada</taxon>
        <taxon>Diplomonadida</taxon>
        <taxon>Hexamitidae</taxon>
        <taxon>Hexamitinae</taxon>
        <taxon>Trepomonas</taxon>
    </lineage>
</organism>
<evidence type="ECO:0000259" key="2">
    <source>
        <dbReference type="PROSITE" id="PS50829"/>
    </source>
</evidence>
<dbReference type="InterPro" id="IPR003169">
    <property type="entry name" value="GYF"/>
</dbReference>
<dbReference type="Gene3D" id="3.30.1490.40">
    <property type="match status" value="1"/>
</dbReference>
<dbReference type="EMBL" id="GDID01007168">
    <property type="protein sequence ID" value="JAP89438.1"/>
    <property type="molecule type" value="Transcribed_RNA"/>
</dbReference>
<dbReference type="SUPFAM" id="SSF55277">
    <property type="entry name" value="GYF domain"/>
    <property type="match status" value="1"/>
</dbReference>
<feature type="coiled-coil region" evidence="1">
    <location>
        <begin position="274"/>
        <end position="362"/>
    </location>
</feature>
<dbReference type="PROSITE" id="PS50829">
    <property type="entry name" value="GYF"/>
    <property type="match status" value="1"/>
</dbReference>
<dbReference type="Gene3D" id="3.80.10.10">
    <property type="entry name" value="Ribonuclease Inhibitor"/>
    <property type="match status" value="1"/>
</dbReference>
<gene>
    <name evidence="3" type="ORF">TPC1_31067</name>
</gene>
<dbReference type="Pfam" id="PF02213">
    <property type="entry name" value="GYF"/>
    <property type="match status" value="1"/>
</dbReference>
<evidence type="ECO:0000256" key="1">
    <source>
        <dbReference type="SAM" id="Coils"/>
    </source>
</evidence>
<evidence type="ECO:0000313" key="3">
    <source>
        <dbReference type="EMBL" id="JAP89438.1"/>
    </source>
</evidence>
<dbReference type="AlphaFoldDB" id="A0A146JZ37"/>
<feature type="non-terminal residue" evidence="3">
    <location>
        <position position="421"/>
    </location>
</feature>
<dbReference type="InterPro" id="IPR035445">
    <property type="entry name" value="GYF-like_dom_sf"/>
</dbReference>
<sequence>SSQIQITFNPYRSIAKEFAKIAADVTNIPLEQIFKASEKMIIKNCLFLRQKAYPKRAFEGQTHFKYVVALNLESASEYMFSKCSLVQMFCPLLKHLKAHSFSNCLLTHVNLPSATQIDKGAFSNCKLIKTVQLDKTAKLIKVFDTKCNFDFFKANSLKMLKEAPKSIANLSAPRLSDVFCRFFQYFGMELMFEQFKKLNFDKIQCICSQKCKYSHLIQQAREFFLIESKKSLIQIEVEEESKSEALNKGENETYQDETCQFQQFQNLEECYEVENEEFQETSEINEQIEQLREQLETQNQQSQQILKSKDQQIESLNEELKNQREYFEEQLKLQKQQFSQLIQQTQSLVQQIIENQDQLIEECLKQGIQCGVEPKMQNDENYFNVQESDLHMTNPQWTYLDLQENVQGPFGQAKMLKWFST</sequence>
<feature type="domain" description="GYF" evidence="2">
    <location>
        <begin position="394"/>
        <end position="421"/>
    </location>
</feature>
<proteinExistence type="predicted"/>